<feature type="compositionally biased region" description="Basic and acidic residues" evidence="7">
    <location>
        <begin position="804"/>
        <end position="864"/>
    </location>
</feature>
<dbReference type="GO" id="GO:0033290">
    <property type="term" value="C:eukaryotic 48S preinitiation complex"/>
    <property type="evidence" value="ECO:0007669"/>
    <property type="project" value="UniProtKB-UniRule"/>
</dbReference>
<dbReference type="EMBL" id="UXUI01009033">
    <property type="protein sequence ID" value="VDD92910.1"/>
    <property type="molecule type" value="Genomic_DNA"/>
</dbReference>
<dbReference type="GO" id="GO:0043614">
    <property type="term" value="C:multi-eIF complex"/>
    <property type="evidence" value="ECO:0007669"/>
    <property type="project" value="TreeGrafter"/>
</dbReference>
<evidence type="ECO:0000256" key="6">
    <source>
        <dbReference type="HAMAP-Rule" id="MF_03000"/>
    </source>
</evidence>
<dbReference type="GO" id="GO:0001732">
    <property type="term" value="P:formation of cytoplasmic translation initiation complex"/>
    <property type="evidence" value="ECO:0007669"/>
    <property type="project" value="UniProtKB-UniRule"/>
</dbReference>
<evidence type="ECO:0000256" key="4">
    <source>
        <dbReference type="ARBA" id="ARBA00022884"/>
    </source>
</evidence>
<keyword evidence="5 6" id="KW-0648">Protein biosynthesis</keyword>
<keyword evidence="10" id="KW-1185">Reference proteome</keyword>
<evidence type="ECO:0000256" key="1">
    <source>
        <dbReference type="ARBA" id="ARBA00004496"/>
    </source>
</evidence>
<keyword evidence="2 6" id="KW-0963">Cytoplasm</keyword>
<dbReference type="PANTHER" id="PTHR14005:SF0">
    <property type="entry name" value="EUKARYOTIC TRANSLATION INITIATION FACTOR 3 SUBUNIT A"/>
    <property type="match status" value="1"/>
</dbReference>
<reference evidence="9 10" key="2">
    <citation type="submission" date="2018-10" db="EMBL/GenBank/DDBJ databases">
        <authorList>
            <consortium name="Pathogen Informatics"/>
        </authorList>
    </citation>
    <scope>NUCLEOTIDE SEQUENCE [LARGE SCALE GENOMIC DNA]</scope>
</reference>
<organism evidence="11">
    <name type="scientific">Enterobius vermicularis</name>
    <name type="common">Human pinworm</name>
    <dbReference type="NCBI Taxonomy" id="51028"/>
    <lineage>
        <taxon>Eukaryota</taxon>
        <taxon>Metazoa</taxon>
        <taxon>Ecdysozoa</taxon>
        <taxon>Nematoda</taxon>
        <taxon>Chromadorea</taxon>
        <taxon>Rhabditida</taxon>
        <taxon>Spirurina</taxon>
        <taxon>Oxyuridomorpha</taxon>
        <taxon>Oxyuroidea</taxon>
        <taxon>Oxyuridae</taxon>
        <taxon>Enterobius</taxon>
    </lineage>
</organism>
<dbReference type="InterPro" id="IPR000717">
    <property type="entry name" value="PCI_dom"/>
</dbReference>
<feature type="domain" description="PCI" evidence="8">
    <location>
        <begin position="320"/>
        <end position="502"/>
    </location>
</feature>
<comment type="subcellular location">
    <subcellularLocation>
        <location evidence="1 6">Cytoplasm</location>
    </subcellularLocation>
</comment>
<dbReference type="OrthoDB" id="18884at2759"/>
<evidence type="ECO:0000256" key="5">
    <source>
        <dbReference type="ARBA" id="ARBA00022917"/>
    </source>
</evidence>
<comment type="subunit">
    <text evidence="6">Component of the eukaryotic translation initiation factor 3 (eIF-3) complex.</text>
</comment>
<dbReference type="WBParaSite" id="EVEC_0000817701-mRNA-1">
    <property type="protein sequence ID" value="EVEC_0000817701-mRNA-1"/>
    <property type="gene ID" value="EVEC_0000817701"/>
</dbReference>
<evidence type="ECO:0000259" key="8">
    <source>
        <dbReference type="PROSITE" id="PS50250"/>
    </source>
</evidence>
<proteinExistence type="inferred from homology"/>
<dbReference type="Pfam" id="PF22591">
    <property type="entry name" value="eIF3a_PCI_TPR-like"/>
    <property type="match status" value="1"/>
</dbReference>
<keyword evidence="4 6" id="KW-0694">RNA-binding</keyword>
<gene>
    <name evidence="9" type="ORF">EVEC_LOCUS7661</name>
</gene>
<dbReference type="FunFam" id="4.10.860.10:FF:000001">
    <property type="entry name" value="Eukaryotic translation initiation factor 3 subunit A"/>
    <property type="match status" value="1"/>
</dbReference>
<feature type="compositionally biased region" description="Polar residues" evidence="7">
    <location>
        <begin position="1027"/>
        <end position="1042"/>
    </location>
</feature>
<comment type="function">
    <text evidence="6">RNA-binding component of the eukaryotic translation initiation factor 3 (eIF-3) complex, which is involved in protein synthesis of a specialized repertoire of mRNAs and, together with other initiation factors, stimulates binding of mRNA and methionyl-tRNAi to the 40S ribosome. The eIF-3 complex specifically targets and initiates translation of a subset of mRNAs involved in cell proliferation.</text>
</comment>
<dbReference type="GO" id="GO:0016282">
    <property type="term" value="C:eukaryotic 43S preinitiation complex"/>
    <property type="evidence" value="ECO:0007669"/>
    <property type="project" value="UniProtKB-UniRule"/>
</dbReference>
<dbReference type="Proteomes" id="UP000274131">
    <property type="component" value="Unassembled WGS sequence"/>
</dbReference>
<evidence type="ECO:0000256" key="7">
    <source>
        <dbReference type="SAM" id="MobiDB-lite"/>
    </source>
</evidence>
<name>A0A0N4VC91_ENTVE</name>
<accession>A0A0N4VC91</accession>
<dbReference type="SMART" id="SM00088">
    <property type="entry name" value="PINT"/>
    <property type="match status" value="1"/>
</dbReference>
<dbReference type="InterPro" id="IPR027512">
    <property type="entry name" value="EIF3A"/>
</dbReference>
<dbReference type="PANTHER" id="PTHR14005">
    <property type="entry name" value="EUKARYOTIC TRANSLATION INITIATION FACTOR 3, THETA SUBUNIT"/>
    <property type="match status" value="1"/>
</dbReference>
<feature type="compositionally biased region" description="Polar residues" evidence="7">
    <location>
        <begin position="965"/>
        <end position="983"/>
    </location>
</feature>
<comment type="similarity">
    <text evidence="6">Belongs to the eIF-3 subunit A family.</text>
</comment>
<dbReference type="Gene3D" id="1.25.40.860">
    <property type="match status" value="1"/>
</dbReference>
<evidence type="ECO:0000313" key="10">
    <source>
        <dbReference type="Proteomes" id="UP000274131"/>
    </source>
</evidence>
<dbReference type="Pfam" id="PF01399">
    <property type="entry name" value="PCI"/>
    <property type="match status" value="1"/>
</dbReference>
<dbReference type="GO" id="GO:0071541">
    <property type="term" value="C:eukaryotic translation initiation factor 3 complex, eIF3m"/>
    <property type="evidence" value="ECO:0007669"/>
    <property type="project" value="TreeGrafter"/>
</dbReference>
<feature type="coiled-coil region" evidence="6">
    <location>
        <begin position="585"/>
        <end position="641"/>
    </location>
</feature>
<feature type="region of interest" description="Disordered" evidence="7">
    <location>
        <begin position="1019"/>
        <end position="1045"/>
    </location>
</feature>
<protein>
    <recommendedName>
        <fullName evidence="6">Eukaryotic translation initiation factor 3 subunit A</fullName>
        <shortName evidence="6">eIF3a</shortName>
    </recommendedName>
    <alternativeName>
        <fullName evidence="6">Eukaryotic translation initiation factor 3 subunit 10</fullName>
    </alternativeName>
</protein>
<dbReference type="Gene3D" id="4.10.860.10">
    <property type="entry name" value="UVR domain"/>
    <property type="match status" value="1"/>
</dbReference>
<dbReference type="PROSITE" id="PS50250">
    <property type="entry name" value="PCI"/>
    <property type="match status" value="1"/>
</dbReference>
<dbReference type="AlphaFoldDB" id="A0A0N4VC91"/>
<keyword evidence="3 6" id="KW-0396">Initiation factor</keyword>
<evidence type="ECO:0000256" key="2">
    <source>
        <dbReference type="ARBA" id="ARBA00022490"/>
    </source>
</evidence>
<dbReference type="STRING" id="51028.A0A0N4VC91"/>
<sequence>MPPNFFQKPETALKRAQELTSVGKELDALETLHDTIKSKRHKQWTKTHEQIMLKHVELCVMLRRPHMAKDALFQYKALTQQVAVKSLETVIHHFLELAQQKTEEAQKTSIEKVEEIDDLDQADAPENLLLSAVSGAAAQDRMDRTVLSPWLRFLWDSYRNCLDLLRNNAVVEQLYHRIARQSFEFCAKYQRRTEFRKLCDHLRIHLSQIQKHQHLPHVVKLSSADSLTLMQDTRLIQLDTAIQMELWQEAYRSAEDVHGMMQLSKDKDRKMVKPASYVNYYDKLALVFWKAGNRLFHATALLQKFIIYKDMKKTFSAEEALEQATRVLLATLSIPDGADAPSDLTRHLDIEEQHIANMRLLSNLLRLPITPTRNGILKELVRLNIPEIANENARSLYRLLECNFLPLRLANEVQVELKKITDLQRDDYNQYVDSIRTVTATKAIKQLALIYETVSLDRITKVIPFYDGVELERFLVDIFKHRYVKAQIDHRERSVRFGVVEATLAGSIDPDPSNGFISRDAAQVGLEGIRGHLELMYNGLRSIVGILDAEEVRKAALENVIFIHSKVLKVHNLSVRIELLGIENYKETSERMRLEKSQKAQLEAMMREEQKRAEEMRRLEMENAEKERLRKIAEQEEMDRKVRAEKMKKIQATPIYQAIVKDHGEEAFQNMDPESVLREQRDRLDEQRRELQARLQQQEKKFDHMVRAFHLEEIKVRAEMSAEFQKMAPTRHEEHERNRVQAAIEEHERAVATYNRMQKVRKDAKEFLETVLEAHREDFEKKMEAWQQKLDEEKKKRLAKRHEQRKEKRRQEWQAEQERERIRAKEAEEQARREEKERERRAAKEAVKREVVESKSDMDTDWRQGPRPQPVMPVRTPGKINKGQGDGSERSKDRPQPPSEADSGPWVHGNVVTALPRAVDRERSGTPTQRGSYVSEADTTSSWRLGEVVTVHKDASQRFGGDRLGQSSENRPSAGRVSSSGADSDNWRRAAGNVVEAPQAAAKSSKYVPPFRARAAMGLSAGDRSPRTQPSEVSSQPQQATTDVDGDAKWTTVRGRNVDGANLFSIAVGRHLGGVYRRVLQMKTGSGGKRIDIS</sequence>
<feature type="region of interest" description="Disordered" evidence="7">
    <location>
        <begin position="797"/>
        <end position="986"/>
    </location>
</feature>
<dbReference type="HAMAP" id="MF_03000">
    <property type="entry name" value="eIF3a"/>
    <property type="match status" value="1"/>
</dbReference>
<dbReference type="GO" id="GO:0071540">
    <property type="term" value="C:eukaryotic translation initiation factor 3 complex, eIF3e"/>
    <property type="evidence" value="ECO:0007669"/>
    <property type="project" value="TreeGrafter"/>
</dbReference>
<evidence type="ECO:0000313" key="9">
    <source>
        <dbReference type="EMBL" id="VDD92910.1"/>
    </source>
</evidence>
<dbReference type="GO" id="GO:0002188">
    <property type="term" value="P:translation reinitiation"/>
    <property type="evidence" value="ECO:0007669"/>
    <property type="project" value="TreeGrafter"/>
</dbReference>
<reference evidence="11" key="1">
    <citation type="submission" date="2017-02" db="UniProtKB">
        <authorList>
            <consortium name="WormBaseParasite"/>
        </authorList>
    </citation>
    <scope>IDENTIFICATION</scope>
</reference>
<evidence type="ECO:0000256" key="3">
    <source>
        <dbReference type="ARBA" id="ARBA00022540"/>
    </source>
</evidence>
<evidence type="ECO:0000313" key="11">
    <source>
        <dbReference type="WBParaSite" id="EVEC_0000817701-mRNA-1"/>
    </source>
</evidence>
<keyword evidence="6" id="KW-0175">Coiled coil</keyword>
<dbReference type="GO" id="GO:0003729">
    <property type="term" value="F:mRNA binding"/>
    <property type="evidence" value="ECO:0007669"/>
    <property type="project" value="TreeGrafter"/>
</dbReference>
<feature type="coiled-coil region" evidence="6">
    <location>
        <begin position="674"/>
        <end position="708"/>
    </location>
</feature>
<feature type="compositionally biased region" description="Polar residues" evidence="7">
    <location>
        <begin position="925"/>
        <end position="943"/>
    </location>
</feature>
<dbReference type="GO" id="GO:0003743">
    <property type="term" value="F:translation initiation factor activity"/>
    <property type="evidence" value="ECO:0007669"/>
    <property type="project" value="UniProtKB-UniRule"/>
</dbReference>
<dbReference type="InterPro" id="IPR054711">
    <property type="entry name" value="eIF3a_PCI_TPR-like"/>
</dbReference>